<dbReference type="EC" id="2.4.1.-" evidence="7"/>
<evidence type="ECO:0000256" key="2">
    <source>
        <dbReference type="ARBA" id="ARBA00022692"/>
    </source>
</evidence>
<keyword evidence="8" id="KW-1185">Reference proteome</keyword>
<keyword evidence="2 5" id="KW-0812">Transmembrane</keyword>
<feature type="transmembrane region" description="Helical" evidence="5">
    <location>
        <begin position="79"/>
        <end position="96"/>
    </location>
</feature>
<feature type="transmembrane region" description="Helical" evidence="5">
    <location>
        <begin position="55"/>
        <end position="72"/>
    </location>
</feature>
<dbReference type="PANTHER" id="PTHR37422">
    <property type="entry name" value="TEICHURONIC ACID BIOSYNTHESIS PROTEIN TUAE"/>
    <property type="match status" value="1"/>
</dbReference>
<dbReference type="InterPro" id="IPR007016">
    <property type="entry name" value="O-antigen_ligase-rel_domated"/>
</dbReference>
<feature type="transmembrane region" description="Helical" evidence="5">
    <location>
        <begin position="141"/>
        <end position="161"/>
    </location>
</feature>
<feature type="transmembrane region" description="Helical" evidence="5">
    <location>
        <begin position="181"/>
        <end position="201"/>
    </location>
</feature>
<dbReference type="GO" id="GO:0016757">
    <property type="term" value="F:glycosyltransferase activity"/>
    <property type="evidence" value="ECO:0007669"/>
    <property type="project" value="UniProtKB-KW"/>
</dbReference>
<feature type="domain" description="O-antigen ligase-related" evidence="6">
    <location>
        <begin position="220"/>
        <end position="370"/>
    </location>
</feature>
<dbReference type="PANTHER" id="PTHR37422:SF23">
    <property type="entry name" value="TEICHURONIC ACID BIOSYNTHESIS PROTEIN TUAE"/>
    <property type="match status" value="1"/>
</dbReference>
<dbReference type="Proteomes" id="UP000553442">
    <property type="component" value="Unassembled WGS sequence"/>
</dbReference>
<evidence type="ECO:0000313" key="8">
    <source>
        <dbReference type="Proteomes" id="UP000553442"/>
    </source>
</evidence>
<feature type="transmembrane region" description="Helical" evidence="5">
    <location>
        <begin position="394"/>
        <end position="411"/>
    </location>
</feature>
<comment type="subcellular location">
    <subcellularLocation>
        <location evidence="1">Membrane</location>
        <topology evidence="1">Multi-pass membrane protein</topology>
    </subcellularLocation>
</comment>
<evidence type="ECO:0000256" key="4">
    <source>
        <dbReference type="ARBA" id="ARBA00023136"/>
    </source>
</evidence>
<dbReference type="GO" id="GO:0016020">
    <property type="term" value="C:membrane"/>
    <property type="evidence" value="ECO:0007669"/>
    <property type="project" value="UniProtKB-SubCell"/>
</dbReference>
<evidence type="ECO:0000256" key="1">
    <source>
        <dbReference type="ARBA" id="ARBA00004141"/>
    </source>
</evidence>
<evidence type="ECO:0000259" key="6">
    <source>
        <dbReference type="Pfam" id="PF04932"/>
    </source>
</evidence>
<name>A0A7W5K2Y6_9GAMM</name>
<organism evidence="7 8">
    <name type="scientific">Halomonas campaniensis</name>
    <dbReference type="NCBI Taxonomy" id="213554"/>
    <lineage>
        <taxon>Bacteria</taxon>
        <taxon>Pseudomonadati</taxon>
        <taxon>Pseudomonadota</taxon>
        <taxon>Gammaproteobacteria</taxon>
        <taxon>Oceanospirillales</taxon>
        <taxon>Halomonadaceae</taxon>
        <taxon>Halomonas</taxon>
    </lineage>
</organism>
<keyword evidence="4 5" id="KW-0472">Membrane</keyword>
<accession>A0A7W5K2Y6</accession>
<dbReference type="GO" id="GO:0016874">
    <property type="term" value="F:ligase activity"/>
    <property type="evidence" value="ECO:0007669"/>
    <property type="project" value="UniProtKB-KW"/>
</dbReference>
<evidence type="ECO:0000256" key="3">
    <source>
        <dbReference type="ARBA" id="ARBA00022989"/>
    </source>
</evidence>
<feature type="transmembrane region" description="Helical" evidence="5">
    <location>
        <begin position="232"/>
        <end position="248"/>
    </location>
</feature>
<dbReference type="EMBL" id="JACHZF010000011">
    <property type="protein sequence ID" value="MBB3330976.1"/>
    <property type="molecule type" value="Genomic_DNA"/>
</dbReference>
<protein>
    <submittedName>
        <fullName evidence="7">O-antigen ligase</fullName>
        <ecNumber evidence="7">2.4.1.-</ecNumber>
    </submittedName>
</protein>
<evidence type="ECO:0000313" key="7">
    <source>
        <dbReference type="EMBL" id="MBB3330976.1"/>
    </source>
</evidence>
<reference evidence="7 8" key="1">
    <citation type="submission" date="2020-08" db="EMBL/GenBank/DDBJ databases">
        <title>Genomic Encyclopedia of Archaeal and Bacterial Type Strains, Phase II (KMG-II): from individual species to whole genera.</title>
        <authorList>
            <person name="Goeker M."/>
        </authorList>
    </citation>
    <scope>NUCLEOTIDE SEQUENCE [LARGE SCALE GENOMIC DNA]</scope>
    <source>
        <strain evidence="7 8">5AG</strain>
    </source>
</reference>
<feature type="transmembrane region" description="Helical" evidence="5">
    <location>
        <begin position="257"/>
        <end position="273"/>
    </location>
</feature>
<feature type="transmembrane region" description="Helical" evidence="5">
    <location>
        <begin position="363"/>
        <end position="382"/>
    </location>
</feature>
<keyword evidence="7" id="KW-0808">Transferase</keyword>
<sequence>MGFGARLMLQWSAESRITSESQPMEWREPSRAVAPPNAGEMAVAWMAAAPLLLPMGYWLAPVAVLLAAGLAWRDRPSRLAWAGPPAVTMAVLLAFAGAEMAAGLWHHSAWQDGVTAAMPLVLAAGLAATLGPAVRHLRPRLSWWWSGLALGGIGNGLWALWQAVIDGTSRANGYHEVNAILFGNLALLTGLFCLAGLGWAWQQANRRQWLLVMLLGAAGGLLASALSGTRGGWLALPLATLVFYRAYLRRWPRRRRWLVVGGVALLLAGFYLTPQSGVQYRIGVAMDEAVNYLAGEPHGSVGARLEMYRGALVLIADRPWMGHGHDGYASAMSELVAQGRVASGMDRYWHAHNDLLDAWVRRGLPAMLSLLALYLLPIWYFAPRLVSRDPAMRSLAVAGLLLPVTFIDFGLSYAFLAYQIGIVVYGGWLGVLVGLWDGQDRVTTAP</sequence>
<proteinExistence type="predicted"/>
<keyword evidence="7" id="KW-0328">Glycosyltransferase</keyword>
<keyword evidence="7" id="KW-0436">Ligase</keyword>
<evidence type="ECO:0000256" key="5">
    <source>
        <dbReference type="SAM" id="Phobius"/>
    </source>
</evidence>
<dbReference type="AlphaFoldDB" id="A0A7W5K2Y6"/>
<feature type="transmembrane region" description="Helical" evidence="5">
    <location>
        <begin position="208"/>
        <end position="226"/>
    </location>
</feature>
<feature type="transmembrane region" description="Helical" evidence="5">
    <location>
        <begin position="417"/>
        <end position="436"/>
    </location>
</feature>
<comment type="caution">
    <text evidence="7">The sequence shown here is derived from an EMBL/GenBank/DDBJ whole genome shotgun (WGS) entry which is preliminary data.</text>
</comment>
<dbReference type="InterPro" id="IPR051533">
    <property type="entry name" value="WaaL-like"/>
</dbReference>
<dbReference type="Pfam" id="PF04932">
    <property type="entry name" value="Wzy_C"/>
    <property type="match status" value="1"/>
</dbReference>
<keyword evidence="3 5" id="KW-1133">Transmembrane helix</keyword>
<gene>
    <name evidence="7" type="ORF">BDK63_001851</name>
</gene>
<feature type="transmembrane region" description="Helical" evidence="5">
    <location>
        <begin position="116"/>
        <end position="134"/>
    </location>
</feature>